<organism evidence="7 8">
    <name type="scientific">Actinomadura napierensis</name>
    <dbReference type="NCBI Taxonomy" id="267854"/>
    <lineage>
        <taxon>Bacteria</taxon>
        <taxon>Bacillati</taxon>
        <taxon>Actinomycetota</taxon>
        <taxon>Actinomycetes</taxon>
        <taxon>Streptosporangiales</taxon>
        <taxon>Thermomonosporaceae</taxon>
        <taxon>Actinomadura</taxon>
    </lineage>
</organism>
<keyword evidence="3" id="KW-0238">DNA-binding</keyword>
<dbReference type="EMBL" id="BAAAMR010000127">
    <property type="protein sequence ID" value="GAA2165353.1"/>
    <property type="molecule type" value="Genomic_DNA"/>
</dbReference>
<comment type="similarity">
    <text evidence="1">Belongs to the transposase 7 family.</text>
</comment>
<dbReference type="InterPro" id="IPR025296">
    <property type="entry name" value="DUF4158"/>
</dbReference>
<feature type="domain" description="DUF4158" evidence="6">
    <location>
        <begin position="1"/>
        <end position="166"/>
    </location>
</feature>
<evidence type="ECO:0000259" key="6">
    <source>
        <dbReference type="Pfam" id="PF13700"/>
    </source>
</evidence>
<evidence type="ECO:0000256" key="1">
    <source>
        <dbReference type="ARBA" id="ARBA00009402"/>
    </source>
</evidence>
<protein>
    <submittedName>
        <fullName evidence="7">Tn3-like element Tn3 family transposase</fullName>
    </submittedName>
</protein>
<reference evidence="7 8" key="1">
    <citation type="journal article" date="2019" name="Int. J. Syst. Evol. Microbiol.">
        <title>The Global Catalogue of Microorganisms (GCM) 10K type strain sequencing project: providing services to taxonomists for standard genome sequencing and annotation.</title>
        <authorList>
            <consortium name="The Broad Institute Genomics Platform"/>
            <consortium name="The Broad Institute Genome Sequencing Center for Infectious Disease"/>
            <person name="Wu L."/>
            <person name="Ma J."/>
        </authorList>
    </citation>
    <scope>NUCLEOTIDE SEQUENCE [LARGE SCALE GENOMIC DNA]</scope>
    <source>
        <strain evidence="7 8">JCM 13850</strain>
    </source>
</reference>
<evidence type="ECO:0000313" key="8">
    <source>
        <dbReference type="Proteomes" id="UP001501020"/>
    </source>
</evidence>
<evidence type="ECO:0000256" key="3">
    <source>
        <dbReference type="ARBA" id="ARBA00023125"/>
    </source>
</evidence>
<dbReference type="Pfam" id="PF01526">
    <property type="entry name" value="DDE_Tnp_Tn3"/>
    <property type="match status" value="1"/>
</dbReference>
<keyword evidence="4" id="KW-0233">DNA recombination</keyword>
<evidence type="ECO:0000259" key="5">
    <source>
        <dbReference type="Pfam" id="PF01526"/>
    </source>
</evidence>
<keyword evidence="8" id="KW-1185">Reference proteome</keyword>
<dbReference type="Pfam" id="PF13700">
    <property type="entry name" value="DUF4158"/>
    <property type="match status" value="1"/>
</dbReference>
<name>A0ABN3AFG0_9ACTN</name>
<dbReference type="Proteomes" id="UP001501020">
    <property type="component" value="Unassembled WGS sequence"/>
</dbReference>
<comment type="caution">
    <text evidence="7">The sequence shown here is derived from an EMBL/GenBank/DDBJ whole genome shotgun (WGS) entry which is preliminary data.</text>
</comment>
<dbReference type="InterPro" id="IPR002513">
    <property type="entry name" value="Tn3_Tnp_DDE_dom"/>
</dbReference>
<evidence type="ECO:0000256" key="4">
    <source>
        <dbReference type="ARBA" id="ARBA00023172"/>
    </source>
</evidence>
<keyword evidence="2" id="KW-0815">Transposition</keyword>
<gene>
    <name evidence="7" type="ORF">GCM10009727_83910</name>
</gene>
<evidence type="ECO:0000256" key="2">
    <source>
        <dbReference type="ARBA" id="ARBA00022578"/>
    </source>
</evidence>
<dbReference type="NCBIfam" id="NF033527">
    <property type="entry name" value="transpos_Tn3"/>
    <property type="match status" value="1"/>
</dbReference>
<dbReference type="InterPro" id="IPR047653">
    <property type="entry name" value="Tn3-like_transpos"/>
</dbReference>
<feature type="domain" description="Tn3 transposase DDE" evidence="5">
    <location>
        <begin position="595"/>
        <end position="984"/>
    </location>
</feature>
<sequence>MSDEQVARYGRFAVEPSPGELEMFFRLDEHALTHARSKRAPANRLGWAVQWGAVRMLGAFVTEDLSAVPEVVVRFAAEQVEVDPAEFEAYAQRRQSRYEHAWEIRDAFGYTEFESAEEQARAFVGAWVWASQEGPRALFDRAVVWLVEHRVLLPGITTLTRLVAEVRRVENARLYGLLAERTPAETAAALRGLLRVPEDRRVSELERLRTSPVKASGRVLVRELDRVAEIAGIGAGWVETEPVPAVKLAALARYGMASKAPTLRDLEERRQTATLLATVRHLETASIDDALDVLDLLITSNLLAKAERAGKAEQLRTLPKLRSAARHVASAMEILMSAPQATEDRLVSLAEVWNEIERVVPREKLSAAVEVIAAFVPATDDDAAAAWRAELVKRYRTVQQFIELLLETIEFRAVEAGRPVLAMVAAAAAMAKSRRRYDRADIAAHEDLVTGSWRPLVFANPDLPAGQVDKAAFTLCALMHLHTALRRRDVFAAGADRWSDPRARLLEGQGWDAARPRVLAALELEEEPAGHLAELASALEGAYTRVLDGLGGNTAVQFVGGRLRVEKLGPLAEPPLMTEFRALIDQMLPRVDFPELLLEVFDRTGLAADFTHISGADPAMEDFAVSLCGLIVAEACNVGLAPIEKQNVPALTRARLQQVDQGYLRAETISAANARLIAAQSGIDIVNCWGGGQIASADGLRFIVPVANLHTGHNPIYFGRQRGATWLNVVNDQVMGIGGLVVPGTLRDSLFILDAIHTIDGGPRPETVVTDTASYSDIVFGLFAICGYQFSPRIADLADTRLWRTNTRATYGPLDHMSRHTVRLDRIRAHWADMLRVAGSLTTGTVRAYDLIRMLSRDGRPTGLGDAFAHYGRIFKTLHLLQFISDDGYRRMIGTQLNVQEGRHRLARRIAFGNRGQLRQRYREGMEDQLGALGLALNAVVWWNSLYLDAAVKQIRADGFPATDDMCARLSPIAYEHINFLGRYAFTRAEVATGLRPFHNPDQDAADHPRRTFVKGIRE</sequence>
<proteinExistence type="inferred from homology"/>
<evidence type="ECO:0000313" key="7">
    <source>
        <dbReference type="EMBL" id="GAA2165353.1"/>
    </source>
</evidence>
<accession>A0ABN3AFG0</accession>